<dbReference type="Pfam" id="PF01578">
    <property type="entry name" value="Cytochrom_C_asm"/>
    <property type="match status" value="1"/>
</dbReference>
<dbReference type="AlphaFoldDB" id="A0A831NVK7"/>
<reference evidence="3" key="1">
    <citation type="journal article" date="2020" name="mSystems">
        <title>Genome- and Community-Level Interaction Insights into Carbon Utilization and Element Cycling Functions of Hydrothermarchaeota in Hydrothermal Sediment.</title>
        <authorList>
            <person name="Zhou Z."/>
            <person name="Liu Y."/>
            <person name="Xu W."/>
            <person name="Pan J."/>
            <person name="Luo Z.H."/>
            <person name="Li M."/>
        </authorList>
    </citation>
    <scope>NUCLEOTIDE SEQUENCE [LARGE SCALE GENOMIC DNA]</scope>
    <source>
        <strain evidence="3">HyVt-26</strain>
    </source>
</reference>
<organism evidence="3">
    <name type="scientific">Thiolapillus brandeum</name>
    <dbReference type="NCBI Taxonomy" id="1076588"/>
    <lineage>
        <taxon>Bacteria</taxon>
        <taxon>Pseudomonadati</taxon>
        <taxon>Pseudomonadota</taxon>
        <taxon>Gammaproteobacteria</taxon>
        <taxon>Chromatiales</taxon>
        <taxon>Sedimenticolaceae</taxon>
        <taxon>Thiolapillus</taxon>
    </lineage>
</organism>
<dbReference type="GO" id="GO:0020037">
    <property type="term" value="F:heme binding"/>
    <property type="evidence" value="ECO:0007669"/>
    <property type="project" value="InterPro"/>
</dbReference>
<dbReference type="Proteomes" id="UP000885822">
    <property type="component" value="Unassembled WGS sequence"/>
</dbReference>
<feature type="transmembrane region" description="Helical" evidence="1">
    <location>
        <begin position="133"/>
        <end position="153"/>
    </location>
</feature>
<gene>
    <name evidence="3" type="ORF">ENG92_01480</name>
</gene>
<evidence type="ECO:0000259" key="2">
    <source>
        <dbReference type="Pfam" id="PF01578"/>
    </source>
</evidence>
<feature type="transmembrane region" description="Helical" evidence="1">
    <location>
        <begin position="95"/>
        <end position="113"/>
    </location>
</feature>
<dbReference type="InterPro" id="IPR002541">
    <property type="entry name" value="Cyt_c_assembly"/>
</dbReference>
<dbReference type="InterPro" id="IPR052372">
    <property type="entry name" value="YpjD/HemX"/>
</dbReference>
<proteinExistence type="predicted"/>
<feature type="transmembrane region" description="Helical" evidence="1">
    <location>
        <begin position="68"/>
        <end position="88"/>
    </location>
</feature>
<keyword evidence="1" id="KW-1133">Transmembrane helix</keyword>
<comment type="caution">
    <text evidence="3">The sequence shown here is derived from an EMBL/GenBank/DDBJ whole genome shotgun (WGS) entry which is preliminary data.</text>
</comment>
<dbReference type="EMBL" id="DRCV01000066">
    <property type="protein sequence ID" value="HDK37675.1"/>
    <property type="molecule type" value="Genomic_DNA"/>
</dbReference>
<dbReference type="GO" id="GO:0017004">
    <property type="term" value="P:cytochrome complex assembly"/>
    <property type="evidence" value="ECO:0007669"/>
    <property type="project" value="InterPro"/>
</dbReference>
<dbReference type="GO" id="GO:0005886">
    <property type="term" value="C:plasma membrane"/>
    <property type="evidence" value="ECO:0007669"/>
    <property type="project" value="TreeGrafter"/>
</dbReference>
<dbReference type="PANTHER" id="PTHR38034:SF1">
    <property type="entry name" value="INNER MEMBRANE PROTEIN YPJD"/>
    <property type="match status" value="1"/>
</dbReference>
<feature type="transmembrane region" description="Helical" evidence="1">
    <location>
        <begin position="244"/>
        <end position="267"/>
    </location>
</feature>
<feature type="transmembrane region" description="Helical" evidence="1">
    <location>
        <begin position="6"/>
        <end position="26"/>
    </location>
</feature>
<evidence type="ECO:0000256" key="1">
    <source>
        <dbReference type="SAM" id="Phobius"/>
    </source>
</evidence>
<keyword evidence="1" id="KW-0472">Membrane</keyword>
<evidence type="ECO:0000313" key="3">
    <source>
        <dbReference type="EMBL" id="HDK37675.1"/>
    </source>
</evidence>
<feature type="transmembrane region" description="Helical" evidence="1">
    <location>
        <begin position="38"/>
        <end position="56"/>
    </location>
</feature>
<accession>A0A831NVK7</accession>
<keyword evidence="1" id="KW-0812">Transmembrane</keyword>
<name>A0A831NVK7_9GAMM</name>
<feature type="transmembrane region" description="Helical" evidence="1">
    <location>
        <begin position="179"/>
        <end position="202"/>
    </location>
</feature>
<sequence>MENTLLTISSVVLYLLAGIVFSLRLFRADTRRRPPKSWGLITGFTALAVHAYLLYLSLHTIQGVNFSFFNAVSFAAWVISLLYLLAALSKPIESLGMVLLPIAALTLLLDYFFPGVRLLPPDTNWELRAHVISSILAYSVLAMAAVQAVLLAVQDRHLRKHHPGGFIRTLPPLQTMEGLMFEMILIGFVLLTLALVSGFVFLDDMFAQHLVHKTLLSILAWLAFAVLLWGRYRFGWRGRTAIRWTLMGFIVLALAYFGSKAVVELILQRP</sequence>
<feature type="domain" description="Cytochrome c assembly protein" evidence="2">
    <location>
        <begin position="39"/>
        <end position="264"/>
    </location>
</feature>
<feature type="transmembrane region" description="Helical" evidence="1">
    <location>
        <begin position="214"/>
        <end position="232"/>
    </location>
</feature>
<dbReference type="PANTHER" id="PTHR38034">
    <property type="entry name" value="INNER MEMBRANE PROTEIN YPJD"/>
    <property type="match status" value="1"/>
</dbReference>
<protein>
    <submittedName>
        <fullName evidence="3">Cytochrome C biogenesis protein</fullName>
    </submittedName>
</protein>